<feature type="transmembrane region" description="Helical" evidence="10">
    <location>
        <begin position="159"/>
        <end position="177"/>
    </location>
</feature>
<dbReference type="KEGG" id="metu:GNH96_08340"/>
<protein>
    <recommendedName>
        <fullName evidence="10">Probable lipid II flippase MurJ</fullName>
    </recommendedName>
</protein>
<dbReference type="UniPathway" id="UPA00219"/>
<feature type="transmembrane region" description="Helical" evidence="10">
    <location>
        <begin position="189"/>
        <end position="209"/>
    </location>
</feature>
<dbReference type="CDD" id="cd13123">
    <property type="entry name" value="MATE_MurJ_like"/>
    <property type="match status" value="1"/>
</dbReference>
<dbReference type="GO" id="GO:0015648">
    <property type="term" value="F:lipid-linked peptidoglycan transporter activity"/>
    <property type="evidence" value="ECO:0007669"/>
    <property type="project" value="UniProtKB-UniRule"/>
</dbReference>
<dbReference type="NCBIfam" id="TIGR01695">
    <property type="entry name" value="murJ_mviN"/>
    <property type="match status" value="1"/>
</dbReference>
<keyword evidence="4 10" id="KW-0133">Cell shape</keyword>
<evidence type="ECO:0000256" key="5">
    <source>
        <dbReference type="ARBA" id="ARBA00022984"/>
    </source>
</evidence>
<organism evidence="12 13">
    <name type="scientific">Methylococcus geothermalis</name>
    <dbReference type="NCBI Taxonomy" id="2681310"/>
    <lineage>
        <taxon>Bacteria</taxon>
        <taxon>Pseudomonadati</taxon>
        <taxon>Pseudomonadota</taxon>
        <taxon>Gammaproteobacteria</taxon>
        <taxon>Methylococcales</taxon>
        <taxon>Methylococcaceae</taxon>
        <taxon>Methylococcus</taxon>
    </lineage>
</organism>
<evidence type="ECO:0000313" key="12">
    <source>
        <dbReference type="EMBL" id="QJD29978.1"/>
    </source>
</evidence>
<evidence type="ECO:0000256" key="9">
    <source>
        <dbReference type="ARBA" id="ARBA00061532"/>
    </source>
</evidence>
<feature type="transmembrane region" description="Helical" evidence="10">
    <location>
        <begin position="384"/>
        <end position="404"/>
    </location>
</feature>
<keyword evidence="5 10" id="KW-0573">Peptidoglycan synthesis</keyword>
<comment type="subcellular location">
    <subcellularLocation>
        <location evidence="10">Cell inner membrane</location>
        <topology evidence="10">Multi-pass membrane protein</topology>
    </subcellularLocation>
    <subcellularLocation>
        <location evidence="1">Cell membrane</location>
        <topology evidence="1">Multi-pass membrane protein</topology>
    </subcellularLocation>
</comment>
<feature type="transmembrane region" description="Helical" evidence="10">
    <location>
        <begin position="446"/>
        <end position="466"/>
    </location>
</feature>
<evidence type="ECO:0000256" key="11">
    <source>
        <dbReference type="PIRNR" id="PIRNR002869"/>
    </source>
</evidence>
<comment type="function">
    <text evidence="8 10 11">Involved in peptidoglycan biosynthesis. Transports lipid-linked peptidoglycan precursors from the inner to the outer leaflet of the cytoplasmic membrane.</text>
</comment>
<dbReference type="PANTHER" id="PTHR47019">
    <property type="entry name" value="LIPID II FLIPPASE MURJ"/>
    <property type="match status" value="1"/>
</dbReference>
<evidence type="ECO:0000256" key="8">
    <source>
        <dbReference type="ARBA" id="ARBA00060041"/>
    </source>
</evidence>
<dbReference type="PANTHER" id="PTHR47019:SF1">
    <property type="entry name" value="LIPID II FLIPPASE MURJ"/>
    <property type="match status" value="1"/>
</dbReference>
<dbReference type="GO" id="GO:0005886">
    <property type="term" value="C:plasma membrane"/>
    <property type="evidence" value="ECO:0007669"/>
    <property type="project" value="UniProtKB-SubCell"/>
</dbReference>
<comment type="pathway">
    <text evidence="10">Cell wall biogenesis; peptidoglycan biosynthesis.</text>
</comment>
<feature type="transmembrane region" description="Helical" evidence="10">
    <location>
        <begin position="230"/>
        <end position="256"/>
    </location>
</feature>
<dbReference type="PRINTS" id="PR01806">
    <property type="entry name" value="VIRFACTRMVIN"/>
</dbReference>
<keyword evidence="10 11" id="KW-0813">Transport</keyword>
<keyword evidence="13" id="KW-1185">Reference proteome</keyword>
<evidence type="ECO:0000256" key="4">
    <source>
        <dbReference type="ARBA" id="ARBA00022960"/>
    </source>
</evidence>
<evidence type="ECO:0000256" key="1">
    <source>
        <dbReference type="ARBA" id="ARBA00004651"/>
    </source>
</evidence>
<dbReference type="InterPro" id="IPR051050">
    <property type="entry name" value="Lipid_II_flippase_MurJ/MviN"/>
</dbReference>
<gene>
    <name evidence="10 12" type="primary">murJ</name>
    <name evidence="12" type="ORF">GNH96_08340</name>
</gene>
<dbReference type="GO" id="GO:0009252">
    <property type="term" value="P:peptidoglycan biosynthetic process"/>
    <property type="evidence" value="ECO:0007669"/>
    <property type="project" value="UniProtKB-UniRule"/>
</dbReference>
<reference evidence="13" key="1">
    <citation type="submission" date="2019-12" db="EMBL/GenBank/DDBJ databases">
        <authorList>
            <person name="Awala S.I."/>
            <person name="Rhee S.K."/>
        </authorList>
    </citation>
    <scope>NUCLEOTIDE SEQUENCE [LARGE SCALE GENOMIC DNA]</scope>
    <source>
        <strain evidence="13">IM1</strain>
    </source>
</reference>
<keyword evidence="7 10" id="KW-0472">Membrane</keyword>
<feature type="transmembrane region" description="Helical" evidence="10">
    <location>
        <begin position="352"/>
        <end position="372"/>
    </location>
</feature>
<evidence type="ECO:0000313" key="13">
    <source>
        <dbReference type="Proteomes" id="UP000503004"/>
    </source>
</evidence>
<dbReference type="HAMAP" id="MF_02078">
    <property type="entry name" value="MurJ_MviN"/>
    <property type="match status" value="1"/>
</dbReference>
<dbReference type="EMBL" id="CP046565">
    <property type="protein sequence ID" value="QJD29978.1"/>
    <property type="molecule type" value="Genomic_DNA"/>
</dbReference>
<name>A0A858Q7Y8_9GAMM</name>
<evidence type="ECO:0000256" key="2">
    <source>
        <dbReference type="ARBA" id="ARBA00022475"/>
    </source>
</evidence>
<keyword evidence="10" id="KW-0997">Cell inner membrane</keyword>
<keyword evidence="2 10" id="KW-1003">Cell membrane</keyword>
<dbReference type="GO" id="GO:0008360">
    <property type="term" value="P:regulation of cell shape"/>
    <property type="evidence" value="ECO:0007669"/>
    <property type="project" value="UniProtKB-UniRule"/>
</dbReference>
<sequence>MLKSTAVVGSMTLISRLLGFVRDMLIARTFGADAATDAFFVAFRIPNFLRRLFAEGAFSQGLVPILSELRAGTDDAATRRAIGRMAGTLALTALLLTALGMAAAPILTLLFAPGFHDQPIQYEMAVEMLRITFPYLFFVTLTAFAGGVLHTWGQFAVPALTPALLNLAMIAAALWLAPRMERPVEALAWGVFAAGILQLVFQLPSLWGIRQIALPRPAWRDREVLRMFKLMGPAILGVSATQINLLLDTLVASFLVSGSVSWLYYSDRLVELPQGLLGVAIGTAILPHLSANHLGRDRDGFSRALDWALRWVALLGLPATLGLMILAKPLVSTLFEHNAFSSYDVEMASRSLVTYAAGLPGAIAVKALASGFSARRDVRTPLRYSLHAIGANCALAPALAFLLAPHGWGHAGLALATAVAASLNASLLLGKLLAEQAYRPGASWRSFAARLVVANTAMSALLVQALDSPWADWSTPDRIVHLALWLGAGIAIYLLCLLLTGLRPHHLLLPERA</sequence>
<accession>A0A858Q7Y8</accession>
<dbReference type="InterPro" id="IPR004268">
    <property type="entry name" value="MurJ"/>
</dbReference>
<dbReference type="GO" id="GO:0071555">
    <property type="term" value="P:cell wall organization"/>
    <property type="evidence" value="ECO:0007669"/>
    <property type="project" value="UniProtKB-UniRule"/>
</dbReference>
<keyword evidence="3 10" id="KW-0812">Transmembrane</keyword>
<proteinExistence type="inferred from homology"/>
<feature type="transmembrane region" description="Helical" evidence="10">
    <location>
        <begin position="410"/>
        <end position="434"/>
    </location>
</feature>
<feature type="transmembrane region" description="Helical" evidence="10">
    <location>
        <begin position="132"/>
        <end position="152"/>
    </location>
</feature>
<dbReference type="AlphaFoldDB" id="A0A858Q7Y8"/>
<dbReference type="PIRSF" id="PIRSF002869">
    <property type="entry name" value="MviN"/>
    <property type="match status" value="1"/>
</dbReference>
<evidence type="ECO:0000256" key="6">
    <source>
        <dbReference type="ARBA" id="ARBA00022989"/>
    </source>
</evidence>
<feature type="transmembrane region" description="Helical" evidence="10">
    <location>
        <begin position="276"/>
        <end position="295"/>
    </location>
</feature>
<dbReference type="Proteomes" id="UP000503004">
    <property type="component" value="Chromosome"/>
</dbReference>
<keyword evidence="10 11" id="KW-0961">Cell wall biogenesis/degradation</keyword>
<evidence type="ECO:0000256" key="7">
    <source>
        <dbReference type="ARBA" id="ARBA00023136"/>
    </source>
</evidence>
<feature type="transmembrane region" description="Helical" evidence="10">
    <location>
        <begin position="478"/>
        <end position="502"/>
    </location>
</feature>
<dbReference type="GO" id="GO:0034204">
    <property type="term" value="P:lipid translocation"/>
    <property type="evidence" value="ECO:0007669"/>
    <property type="project" value="TreeGrafter"/>
</dbReference>
<keyword evidence="6 10" id="KW-1133">Transmembrane helix</keyword>
<evidence type="ECO:0000256" key="3">
    <source>
        <dbReference type="ARBA" id="ARBA00022692"/>
    </source>
</evidence>
<evidence type="ECO:0000256" key="10">
    <source>
        <dbReference type="HAMAP-Rule" id="MF_02078"/>
    </source>
</evidence>
<dbReference type="Pfam" id="PF03023">
    <property type="entry name" value="MurJ"/>
    <property type="match status" value="1"/>
</dbReference>
<feature type="transmembrane region" description="Helical" evidence="10">
    <location>
        <begin position="307"/>
        <end position="327"/>
    </location>
</feature>
<feature type="transmembrane region" description="Helical" evidence="10">
    <location>
        <begin position="89"/>
        <end position="112"/>
    </location>
</feature>
<comment type="similarity">
    <text evidence="9 10 11">Belongs to the MurJ/MviN family.</text>
</comment>